<accession>A0ABU6V9A2</accession>
<dbReference type="Gene3D" id="1.10.10.60">
    <property type="entry name" value="Homeodomain-like"/>
    <property type="match status" value="2"/>
</dbReference>
<feature type="region of interest" description="Disordered" evidence="3">
    <location>
        <begin position="170"/>
        <end position="203"/>
    </location>
</feature>
<feature type="domain" description="HTH myb-type" evidence="5">
    <location>
        <begin position="39"/>
        <end position="91"/>
    </location>
</feature>
<keyword evidence="7" id="KW-1185">Reference proteome</keyword>
<dbReference type="Pfam" id="PF13921">
    <property type="entry name" value="Myb_DNA-bind_6"/>
    <property type="match status" value="1"/>
</dbReference>
<evidence type="ECO:0000313" key="6">
    <source>
        <dbReference type="EMBL" id="MED6169911.1"/>
    </source>
</evidence>
<reference evidence="6 7" key="1">
    <citation type="journal article" date="2023" name="Plants (Basel)">
        <title>Bridging the Gap: Combining Genomics and Transcriptomics Approaches to Understand Stylosanthes scabra, an Orphan Legume from the Brazilian Caatinga.</title>
        <authorList>
            <person name="Ferreira-Neto J.R.C."/>
            <person name="da Silva M.D."/>
            <person name="Binneck E."/>
            <person name="de Melo N.F."/>
            <person name="da Silva R.H."/>
            <person name="de Melo A.L.T.M."/>
            <person name="Pandolfi V."/>
            <person name="Bustamante F.O."/>
            <person name="Brasileiro-Vidal A.C."/>
            <person name="Benko-Iseppon A.M."/>
        </authorList>
    </citation>
    <scope>NUCLEOTIDE SEQUENCE [LARGE SCALE GENOMIC DNA]</scope>
    <source>
        <tissue evidence="6">Leaves</tissue>
    </source>
</reference>
<name>A0ABU6V9A2_9FABA</name>
<feature type="domain" description="Myb-like" evidence="4">
    <location>
        <begin position="88"/>
        <end position="138"/>
    </location>
</feature>
<dbReference type="CDD" id="cd00167">
    <property type="entry name" value="SANT"/>
    <property type="match status" value="2"/>
</dbReference>
<comment type="caution">
    <text evidence="6">The sequence shown here is derived from an EMBL/GenBank/DDBJ whole genome shotgun (WGS) entry which is preliminary data.</text>
</comment>
<dbReference type="PROSITE" id="PS50090">
    <property type="entry name" value="MYB_LIKE"/>
    <property type="match status" value="2"/>
</dbReference>
<keyword evidence="2" id="KW-0539">Nucleus</keyword>
<dbReference type="SUPFAM" id="SSF46689">
    <property type="entry name" value="Homeodomain-like"/>
    <property type="match status" value="1"/>
</dbReference>
<evidence type="ECO:0000256" key="3">
    <source>
        <dbReference type="SAM" id="MobiDB-lite"/>
    </source>
</evidence>
<evidence type="ECO:0000259" key="4">
    <source>
        <dbReference type="PROSITE" id="PS50090"/>
    </source>
</evidence>
<dbReference type="PANTHER" id="PTHR45614">
    <property type="entry name" value="MYB PROTEIN-RELATED"/>
    <property type="match status" value="1"/>
</dbReference>
<dbReference type="EMBL" id="JASCZI010151129">
    <property type="protein sequence ID" value="MED6169911.1"/>
    <property type="molecule type" value="Genomic_DNA"/>
</dbReference>
<dbReference type="Proteomes" id="UP001341840">
    <property type="component" value="Unassembled WGS sequence"/>
</dbReference>
<dbReference type="InterPro" id="IPR001005">
    <property type="entry name" value="SANT/Myb"/>
</dbReference>
<evidence type="ECO:0000256" key="2">
    <source>
        <dbReference type="ARBA" id="ARBA00023242"/>
    </source>
</evidence>
<evidence type="ECO:0000259" key="5">
    <source>
        <dbReference type="PROSITE" id="PS51294"/>
    </source>
</evidence>
<dbReference type="InterPro" id="IPR050560">
    <property type="entry name" value="MYB_TF"/>
</dbReference>
<dbReference type="InterPro" id="IPR009057">
    <property type="entry name" value="Homeodomain-like_sf"/>
</dbReference>
<dbReference type="SMART" id="SM00717">
    <property type="entry name" value="SANT"/>
    <property type="match status" value="2"/>
</dbReference>
<dbReference type="InterPro" id="IPR017930">
    <property type="entry name" value="Myb_dom"/>
</dbReference>
<proteinExistence type="predicted"/>
<comment type="subcellular location">
    <subcellularLocation>
        <location evidence="1">Nucleus</location>
    </subcellularLocation>
</comment>
<organism evidence="6 7">
    <name type="scientific">Stylosanthes scabra</name>
    <dbReference type="NCBI Taxonomy" id="79078"/>
    <lineage>
        <taxon>Eukaryota</taxon>
        <taxon>Viridiplantae</taxon>
        <taxon>Streptophyta</taxon>
        <taxon>Embryophyta</taxon>
        <taxon>Tracheophyta</taxon>
        <taxon>Spermatophyta</taxon>
        <taxon>Magnoliopsida</taxon>
        <taxon>eudicotyledons</taxon>
        <taxon>Gunneridae</taxon>
        <taxon>Pentapetalae</taxon>
        <taxon>rosids</taxon>
        <taxon>fabids</taxon>
        <taxon>Fabales</taxon>
        <taxon>Fabaceae</taxon>
        <taxon>Papilionoideae</taxon>
        <taxon>50 kb inversion clade</taxon>
        <taxon>dalbergioids sensu lato</taxon>
        <taxon>Dalbergieae</taxon>
        <taxon>Pterocarpus clade</taxon>
        <taxon>Stylosanthes</taxon>
    </lineage>
</organism>
<dbReference type="PROSITE" id="PS51294">
    <property type="entry name" value="HTH_MYB"/>
    <property type="match status" value="2"/>
</dbReference>
<feature type="domain" description="Myb-like" evidence="4">
    <location>
        <begin position="41"/>
        <end position="87"/>
    </location>
</feature>
<feature type="compositionally biased region" description="Basic residues" evidence="3">
    <location>
        <begin position="180"/>
        <end position="189"/>
    </location>
</feature>
<evidence type="ECO:0000313" key="7">
    <source>
        <dbReference type="Proteomes" id="UP001341840"/>
    </source>
</evidence>
<feature type="domain" description="HTH myb-type" evidence="5">
    <location>
        <begin position="92"/>
        <end position="142"/>
    </location>
</feature>
<evidence type="ECO:0000256" key="1">
    <source>
        <dbReference type="ARBA" id="ARBA00004123"/>
    </source>
</evidence>
<dbReference type="PANTHER" id="PTHR45614:SF285">
    <property type="entry name" value="TRANSCRIPTION FACTOR MYB98"/>
    <property type="match status" value="1"/>
</dbReference>
<gene>
    <name evidence="6" type="ORF">PIB30_025647</name>
</gene>
<sequence length="242" mass="27470">MFTIAPLSQLPAIPAKVSGNGDGSIMLTKIAKDVPNGVIIKGQWTPDEDSALKALVKEYGPKKWSEIAKHFKGRNGKQCRERWFGHLQPNIRKGPWSTEEDMMLIKLHKEIGNKWVEISRRMEGRSDNSIKNHWNGIKRRRRMNTQNFRAKRFNTYDVSLLHAYIKEVSPSLPSTTSSKSKSKSTKVVKKNSSINNDVGDDDHPPLLHNFDELPIYDFSDDSWITEFYGGGSCKGDAPINEE</sequence>
<feature type="compositionally biased region" description="Low complexity" evidence="3">
    <location>
        <begin position="170"/>
        <end position="179"/>
    </location>
</feature>
<protein>
    <submittedName>
        <fullName evidence="6">Uncharacterized protein</fullName>
    </submittedName>
</protein>